<feature type="non-terminal residue" evidence="1">
    <location>
        <position position="1"/>
    </location>
</feature>
<dbReference type="AlphaFoldDB" id="X1HLU4"/>
<proteinExistence type="predicted"/>
<name>X1HLU4_9ZZZZ</name>
<reference evidence="1" key="1">
    <citation type="journal article" date="2014" name="Front. Microbiol.">
        <title>High frequency of phylogenetically diverse reductive dehalogenase-homologous genes in deep subseafloor sedimentary metagenomes.</title>
        <authorList>
            <person name="Kawai M."/>
            <person name="Futagami T."/>
            <person name="Toyoda A."/>
            <person name="Takaki Y."/>
            <person name="Nishi S."/>
            <person name="Hori S."/>
            <person name="Arai W."/>
            <person name="Tsubouchi T."/>
            <person name="Morono Y."/>
            <person name="Uchiyama I."/>
            <person name="Ito T."/>
            <person name="Fujiyama A."/>
            <person name="Inagaki F."/>
            <person name="Takami H."/>
        </authorList>
    </citation>
    <scope>NUCLEOTIDE SEQUENCE</scope>
    <source>
        <strain evidence="1">Expedition CK06-06</strain>
    </source>
</reference>
<protein>
    <submittedName>
        <fullName evidence="1">Uncharacterized protein</fullName>
    </submittedName>
</protein>
<comment type="caution">
    <text evidence="1">The sequence shown here is derived from an EMBL/GenBank/DDBJ whole genome shotgun (WGS) entry which is preliminary data.</text>
</comment>
<organism evidence="1">
    <name type="scientific">marine sediment metagenome</name>
    <dbReference type="NCBI Taxonomy" id="412755"/>
    <lineage>
        <taxon>unclassified sequences</taxon>
        <taxon>metagenomes</taxon>
        <taxon>ecological metagenomes</taxon>
    </lineage>
</organism>
<gene>
    <name evidence="1" type="ORF">S03H2_26816</name>
</gene>
<evidence type="ECO:0000313" key="1">
    <source>
        <dbReference type="EMBL" id="GAH54819.1"/>
    </source>
</evidence>
<sequence length="47" mass="5340">LAFLKIIHIPITINIIPATRPKSIKNKLLIKKNIVSPKQQIPMVLIK</sequence>
<accession>X1HLU4</accession>
<dbReference type="EMBL" id="BARU01015735">
    <property type="protein sequence ID" value="GAH54819.1"/>
    <property type="molecule type" value="Genomic_DNA"/>
</dbReference>